<organism evidence="3 4">
    <name type="scientific">Brachymonas denitrificans DSM 15123</name>
    <dbReference type="NCBI Taxonomy" id="1121117"/>
    <lineage>
        <taxon>Bacteria</taxon>
        <taxon>Pseudomonadati</taxon>
        <taxon>Pseudomonadota</taxon>
        <taxon>Betaproteobacteria</taxon>
        <taxon>Burkholderiales</taxon>
        <taxon>Comamonadaceae</taxon>
        <taxon>Brachymonas</taxon>
    </lineage>
</organism>
<evidence type="ECO:0000313" key="3">
    <source>
        <dbReference type="EMBL" id="SEN72878.1"/>
    </source>
</evidence>
<feature type="compositionally biased region" description="Basic and acidic residues" evidence="2">
    <location>
        <begin position="810"/>
        <end position="820"/>
    </location>
</feature>
<feature type="region of interest" description="Disordered" evidence="2">
    <location>
        <begin position="810"/>
        <end position="915"/>
    </location>
</feature>
<evidence type="ECO:0000256" key="1">
    <source>
        <dbReference type="SAM" id="Coils"/>
    </source>
</evidence>
<protein>
    <recommendedName>
        <fullName evidence="5">DUF349 domain-containing protein</fullName>
    </recommendedName>
</protein>
<feature type="compositionally biased region" description="Low complexity" evidence="2">
    <location>
        <begin position="287"/>
        <end position="296"/>
    </location>
</feature>
<feature type="compositionally biased region" description="Low complexity" evidence="2">
    <location>
        <begin position="400"/>
        <end position="451"/>
    </location>
</feature>
<gene>
    <name evidence="3" type="ORF">SAMN02745977_01883</name>
</gene>
<reference evidence="3 4" key="1">
    <citation type="submission" date="2016-10" db="EMBL/GenBank/DDBJ databases">
        <authorList>
            <person name="de Groot N.N."/>
        </authorList>
    </citation>
    <scope>NUCLEOTIDE SEQUENCE [LARGE SCALE GENOMIC DNA]</scope>
    <source>
        <strain evidence="3 4">DSM 15123</strain>
    </source>
</reference>
<sequence length="1062" mass="113673">MIRFPLFGAGPEAESNDSTPAGGPEASASSNASGRQAAHPLDALTGGVFSAATSGDRAARVRAWLATDPDVASMQEVFKELSARDKGAAKALREKLDEIKRSKGQELLAAEWGAKAEQLLQTGKLNIADAMAWQRDAAKAGAPLSKEPLATLKQQLAERIKTIEDLQTRVQVHREAAVLLAQRIEVLSTKSWKEADAAEASLNADVAHWREQAQALQQDAAWQSVDPKHVTQLESAIEQLQLVVRAFEDALGQTRAAVEDASRPLPPVPVWADELRVLRGEEIAPAAVAEAEGEPAAPKDPQQAQRRADAEAAVQAAVTALEQELVSGHSKASVAAAQALRNALKEHRKQVGAELEGKAHAVLASAGELEGWQRWRADQIRQELVQQAEALIDRPERAAAQKAAPEAAPAAAPAESAAAEAAEQGESQVAQMAAEEAGALADQAAAEQVPASTEAAGADIPAEEPASAGAPSEEATAEVSAETQEAPVEAPAAEAAAAPSESAQAATDAETPAAASQTDTAEAKAESAPAPAKQLKAKPAKAQPAGPRPMPTSKLSPRKLQETLRHLREQWKQTDQGGVPNHALWKRFDAACNEAYRIVEAWLTSMKEHAAEQKAARLHLMDELKAWGEQHARQVQSGIADWKAAHRDLLGFSRRWREAGHLSEKVFAELQPRWKAAMAEAGAHLDAAQKASVQVRQAMIDEARELGAAASLRIDAIKALQQRWQHEAQSVPLERKHEQKLWDAFRKPLDEAFQRKHQQREHAQAALSERDQVVVEAAKALEAANAKGDAQAIHAAMRALEDAIKGQREAAAEVASHAEEAPAAAPQAPAEAAPAEEGAPRPPAPTALQHRPAIAVRGDDRPQARMGEQGGKPQDDRRGGRDRRDGRPGDRRDGPRGRFDDRFERGPRAPRLGDTAFRAQRDALDHAQAALRKLAEQAHGETITNLLGAWEKRQGDAVPSASELGKAVPGAQRNTWVAALGAPAKAGASDTALLRLEMAAEVPTPAEHLTARRALQLQLLTRRHDPAPAETWISDVAQVLADSHDAARARRLQQTLKVLLRK</sequence>
<feature type="compositionally biased region" description="Low complexity" evidence="2">
    <location>
        <begin position="463"/>
        <end position="517"/>
    </location>
</feature>
<feature type="region of interest" description="Disordered" evidence="2">
    <location>
        <begin position="287"/>
        <end position="309"/>
    </location>
</feature>
<evidence type="ECO:0000313" key="4">
    <source>
        <dbReference type="Proteomes" id="UP000199531"/>
    </source>
</evidence>
<evidence type="ECO:0008006" key="5">
    <source>
        <dbReference type="Google" id="ProtNLM"/>
    </source>
</evidence>
<dbReference type="RefSeq" id="WP_091817074.1">
    <property type="nucleotide sequence ID" value="NZ_FOCW01000005.1"/>
</dbReference>
<evidence type="ECO:0000256" key="2">
    <source>
        <dbReference type="SAM" id="MobiDB-lite"/>
    </source>
</evidence>
<dbReference type="Pfam" id="PF03993">
    <property type="entry name" value="DUF349"/>
    <property type="match status" value="1"/>
</dbReference>
<keyword evidence="4" id="KW-1185">Reference proteome</keyword>
<dbReference type="InterPro" id="IPR007139">
    <property type="entry name" value="DUF349"/>
</dbReference>
<dbReference type="OrthoDB" id="5523335at2"/>
<name>A0A1H8IYT8_9BURK</name>
<dbReference type="AlphaFoldDB" id="A0A1H8IYT8"/>
<feature type="compositionally biased region" description="Basic and acidic residues" evidence="2">
    <location>
        <begin position="873"/>
        <end position="907"/>
    </location>
</feature>
<feature type="region of interest" description="Disordered" evidence="2">
    <location>
        <begin position="396"/>
        <end position="557"/>
    </location>
</feature>
<feature type="coiled-coil region" evidence="1">
    <location>
        <begin position="199"/>
        <end position="250"/>
    </location>
</feature>
<dbReference type="EMBL" id="FOCW01000005">
    <property type="protein sequence ID" value="SEN72878.1"/>
    <property type="molecule type" value="Genomic_DNA"/>
</dbReference>
<feature type="compositionally biased region" description="Low complexity" evidence="2">
    <location>
        <begin position="821"/>
        <end position="837"/>
    </location>
</feature>
<accession>A0A1H8IYT8</accession>
<keyword evidence="1" id="KW-0175">Coiled coil</keyword>
<dbReference type="STRING" id="1121117.SAMN02745977_01883"/>
<feature type="region of interest" description="Disordered" evidence="2">
    <location>
        <begin position="1"/>
        <end position="39"/>
    </location>
</feature>
<dbReference type="Proteomes" id="UP000199531">
    <property type="component" value="Unassembled WGS sequence"/>
</dbReference>
<proteinExistence type="predicted"/>